<dbReference type="InterPro" id="IPR002156">
    <property type="entry name" value="RNaseH_domain"/>
</dbReference>
<evidence type="ECO:0000313" key="4">
    <source>
        <dbReference type="Proteomes" id="UP000242715"/>
    </source>
</evidence>
<dbReference type="Proteomes" id="UP000242715">
    <property type="component" value="Unassembled WGS sequence"/>
</dbReference>
<gene>
    <name evidence="3" type="ORF">TSUD_135830</name>
</gene>
<keyword evidence="4" id="KW-1185">Reference proteome</keyword>
<dbReference type="GO" id="GO:0003676">
    <property type="term" value="F:nucleic acid binding"/>
    <property type="evidence" value="ECO:0007669"/>
    <property type="project" value="InterPro"/>
</dbReference>
<dbReference type="InterPro" id="IPR036397">
    <property type="entry name" value="RNaseH_sf"/>
</dbReference>
<accession>A0A2Z6P6W5</accession>
<dbReference type="SUPFAM" id="SSF53098">
    <property type="entry name" value="Ribonuclease H-like"/>
    <property type="match status" value="1"/>
</dbReference>
<evidence type="ECO:0000259" key="1">
    <source>
        <dbReference type="Pfam" id="PF13456"/>
    </source>
</evidence>
<dbReference type="GO" id="GO:0004523">
    <property type="term" value="F:RNA-DNA hybrid ribonuclease activity"/>
    <property type="evidence" value="ECO:0007669"/>
    <property type="project" value="InterPro"/>
</dbReference>
<protein>
    <submittedName>
        <fullName evidence="3">Uncharacterized protein</fullName>
    </submittedName>
</protein>
<evidence type="ECO:0000259" key="2">
    <source>
        <dbReference type="Pfam" id="PF13966"/>
    </source>
</evidence>
<dbReference type="Gene3D" id="3.30.420.10">
    <property type="entry name" value="Ribonuclease H-like superfamily/Ribonuclease H"/>
    <property type="match status" value="1"/>
</dbReference>
<organism evidence="3 4">
    <name type="scientific">Trifolium subterraneum</name>
    <name type="common">Subterranean clover</name>
    <dbReference type="NCBI Taxonomy" id="3900"/>
    <lineage>
        <taxon>Eukaryota</taxon>
        <taxon>Viridiplantae</taxon>
        <taxon>Streptophyta</taxon>
        <taxon>Embryophyta</taxon>
        <taxon>Tracheophyta</taxon>
        <taxon>Spermatophyta</taxon>
        <taxon>Magnoliopsida</taxon>
        <taxon>eudicotyledons</taxon>
        <taxon>Gunneridae</taxon>
        <taxon>Pentapetalae</taxon>
        <taxon>rosids</taxon>
        <taxon>fabids</taxon>
        <taxon>Fabales</taxon>
        <taxon>Fabaceae</taxon>
        <taxon>Papilionoideae</taxon>
        <taxon>50 kb inversion clade</taxon>
        <taxon>NPAAA clade</taxon>
        <taxon>Hologalegina</taxon>
        <taxon>IRL clade</taxon>
        <taxon>Trifolieae</taxon>
        <taxon>Trifolium</taxon>
    </lineage>
</organism>
<evidence type="ECO:0000313" key="3">
    <source>
        <dbReference type="EMBL" id="GAU43935.1"/>
    </source>
</evidence>
<reference evidence="4" key="1">
    <citation type="journal article" date="2017" name="Front. Plant Sci.">
        <title>Climate Clever Clovers: New Paradigm to Reduce the Environmental Footprint of Ruminants by Breeding Low Methanogenic Forages Utilizing Haplotype Variation.</title>
        <authorList>
            <person name="Kaur P."/>
            <person name="Appels R."/>
            <person name="Bayer P.E."/>
            <person name="Keeble-Gagnere G."/>
            <person name="Wang J."/>
            <person name="Hirakawa H."/>
            <person name="Shirasawa K."/>
            <person name="Vercoe P."/>
            <person name="Stefanova K."/>
            <person name="Durmic Z."/>
            <person name="Nichols P."/>
            <person name="Revell C."/>
            <person name="Isobe S.N."/>
            <person name="Edwards D."/>
            <person name="Erskine W."/>
        </authorList>
    </citation>
    <scope>NUCLEOTIDE SEQUENCE [LARGE SCALE GENOMIC DNA]</scope>
    <source>
        <strain evidence="4">cv. Daliak</strain>
    </source>
</reference>
<sequence length="363" mass="41449">MFENSIWLLGNGNDINFWNDNWCGPSLSEVFNIPTHISRKLTSSVGDYILNGQWNIPSQLSQQFNILSLIVQQVTIPMEPSQDLLLWKHTDSSELLLADAYHFILDQWQDLDWAKDIWSPDIPPSKSLLVWRLMHNKVPTDDNPKIRGKLFRYGSAVYLHGGYVEDLNQIKFNNKIINWQSVNSMIIANVSLSEVIWIPPLPLWIKCNIDGAAKGNTGLAGCGGVFRNHEADLLYCFVEPLGFFTSFQAELSAAISAIEVAFRFNWHNLWIETYSTLVVRAFQNPSYVVTWNLRNKWRNALFLFKQLNGIVSHIFREGNQVADSLANYGCTLTSSSSWHQAPGFIRDGLEKNKLGFPSFRIYS</sequence>
<dbReference type="OrthoDB" id="1434524at2759"/>
<dbReference type="PANTHER" id="PTHR47723">
    <property type="entry name" value="OS05G0353850 PROTEIN"/>
    <property type="match status" value="1"/>
</dbReference>
<dbReference type="AlphaFoldDB" id="A0A2Z6P6W5"/>
<name>A0A2Z6P6W5_TRISU</name>
<feature type="domain" description="Reverse transcriptase zinc-binding" evidence="2">
    <location>
        <begin position="99"/>
        <end position="148"/>
    </location>
</feature>
<dbReference type="PANTHER" id="PTHR47723:SF23">
    <property type="entry name" value="REVERSE TRANSCRIPTASE-LIKE PROTEIN"/>
    <property type="match status" value="1"/>
</dbReference>
<dbReference type="InterPro" id="IPR012337">
    <property type="entry name" value="RNaseH-like_sf"/>
</dbReference>
<dbReference type="Pfam" id="PF13456">
    <property type="entry name" value="RVT_3"/>
    <property type="match status" value="1"/>
</dbReference>
<dbReference type="SMR" id="A0A2Z6P6W5"/>
<dbReference type="InterPro" id="IPR044730">
    <property type="entry name" value="RNase_H-like_dom_plant"/>
</dbReference>
<dbReference type="InterPro" id="IPR053151">
    <property type="entry name" value="RNase_H-like"/>
</dbReference>
<dbReference type="InterPro" id="IPR026960">
    <property type="entry name" value="RVT-Znf"/>
</dbReference>
<feature type="domain" description="RNase H type-1" evidence="1">
    <location>
        <begin position="208"/>
        <end position="328"/>
    </location>
</feature>
<dbReference type="Pfam" id="PF13966">
    <property type="entry name" value="zf-RVT"/>
    <property type="match status" value="1"/>
</dbReference>
<dbReference type="CDD" id="cd06222">
    <property type="entry name" value="RNase_H_like"/>
    <property type="match status" value="1"/>
</dbReference>
<proteinExistence type="predicted"/>
<dbReference type="EMBL" id="DF974003">
    <property type="protein sequence ID" value="GAU43935.1"/>
    <property type="molecule type" value="Genomic_DNA"/>
</dbReference>